<organism evidence="2">
    <name type="scientific">Arabidopsis lyrata subsp. lyrata</name>
    <name type="common">Lyre-leaved rock-cress</name>
    <dbReference type="NCBI Taxonomy" id="81972"/>
    <lineage>
        <taxon>Eukaryota</taxon>
        <taxon>Viridiplantae</taxon>
        <taxon>Streptophyta</taxon>
        <taxon>Embryophyta</taxon>
        <taxon>Tracheophyta</taxon>
        <taxon>Spermatophyta</taxon>
        <taxon>Magnoliopsida</taxon>
        <taxon>eudicotyledons</taxon>
        <taxon>Gunneridae</taxon>
        <taxon>Pentapetalae</taxon>
        <taxon>rosids</taxon>
        <taxon>malvids</taxon>
        <taxon>Brassicales</taxon>
        <taxon>Brassicaceae</taxon>
        <taxon>Camelineae</taxon>
        <taxon>Arabidopsis</taxon>
    </lineage>
</organism>
<dbReference type="HOGENOM" id="CLU_2500969_0_0_1"/>
<name>D7KKD1_ARALL</name>
<evidence type="ECO:0000313" key="2">
    <source>
        <dbReference type="Proteomes" id="UP000008694"/>
    </source>
</evidence>
<sequence length="86" mass="9707">MSIHLGFHVRELWRMRISIALMDGLTDLSCNNLWLDPSVHESLSKSCESSSNSVEPNAVNRFLPRTFLTEVSITNVVQSPRTSMCL</sequence>
<keyword evidence="2" id="KW-1185">Reference proteome</keyword>
<dbReference type="Proteomes" id="UP000008694">
    <property type="component" value="Unassembled WGS sequence"/>
</dbReference>
<evidence type="ECO:0000313" key="1">
    <source>
        <dbReference type="EMBL" id="EFH70678.1"/>
    </source>
</evidence>
<protein>
    <submittedName>
        <fullName evidence="1">Predicted protein</fullName>
    </submittedName>
</protein>
<dbReference type="Gramene" id="scaffold_105120.1">
    <property type="protein sequence ID" value="scaffold_105120.1"/>
    <property type="gene ID" value="scaffold_105120.1"/>
</dbReference>
<proteinExistence type="predicted"/>
<accession>D7KKD1</accession>
<dbReference type="EMBL" id="GL348713">
    <property type="protein sequence ID" value="EFH70678.1"/>
    <property type="molecule type" value="Genomic_DNA"/>
</dbReference>
<reference evidence="2" key="1">
    <citation type="journal article" date="2011" name="Nat. Genet.">
        <title>The Arabidopsis lyrata genome sequence and the basis of rapid genome size change.</title>
        <authorList>
            <person name="Hu T.T."/>
            <person name="Pattyn P."/>
            <person name="Bakker E.G."/>
            <person name="Cao J."/>
            <person name="Cheng J.-F."/>
            <person name="Clark R.M."/>
            <person name="Fahlgren N."/>
            <person name="Fawcett J.A."/>
            <person name="Grimwood J."/>
            <person name="Gundlach H."/>
            <person name="Haberer G."/>
            <person name="Hollister J.D."/>
            <person name="Ossowski S."/>
            <person name="Ottilar R.P."/>
            <person name="Salamov A.A."/>
            <person name="Schneeberger K."/>
            <person name="Spannagl M."/>
            <person name="Wang X."/>
            <person name="Yang L."/>
            <person name="Nasrallah M.E."/>
            <person name="Bergelson J."/>
            <person name="Carrington J.C."/>
            <person name="Gaut B.S."/>
            <person name="Schmutz J."/>
            <person name="Mayer K.F.X."/>
            <person name="Van de Peer Y."/>
            <person name="Grigoriev I.V."/>
            <person name="Nordborg M."/>
            <person name="Weigel D."/>
            <person name="Guo Y.-L."/>
        </authorList>
    </citation>
    <scope>NUCLEOTIDE SEQUENCE [LARGE SCALE GENOMIC DNA]</scope>
    <source>
        <strain evidence="2">cv. MN47</strain>
    </source>
</reference>
<gene>
    <name evidence="1" type="ORF">ARALYDRAFT_892326</name>
</gene>
<dbReference type="AlphaFoldDB" id="D7KKD1"/>